<evidence type="ECO:0000313" key="1">
    <source>
        <dbReference type="EMBL" id="MFC6440902.1"/>
    </source>
</evidence>
<sequence length="253" mass="27634">MFRIGFWLLLLGLQGCVGHGLQHNQTMLTETGQLVVVVADHWDSPVAQMYTFQANGSGWQATDITGDVNIGRNGLAWGIGLHPSQTGLHKQEGDGRAPAGVFALGDAFGYLQSVNTGLNYAAMQAGDYCIDVNGSPYYNQIVNQQSVGDAVVAESTEPMRRDIHKQQNIYKKGIVVQHNPANLSGQGSCIFMHLWFGPNVATAGCTSMPEARMDALLHWLDAGQNPRMVLLTRDAYQNRRIIWGLPQLPGDEK</sequence>
<dbReference type="EMBL" id="JBHSUS010000001">
    <property type="protein sequence ID" value="MFC6440902.1"/>
    <property type="molecule type" value="Genomic_DNA"/>
</dbReference>
<name>A0ABW1XL91_9ALTE</name>
<dbReference type="PANTHER" id="PTHR38589:SF1">
    <property type="entry name" value="BLR0621 PROTEIN"/>
    <property type="match status" value="1"/>
</dbReference>
<dbReference type="PANTHER" id="PTHR38589">
    <property type="entry name" value="BLR0621 PROTEIN"/>
    <property type="match status" value="1"/>
</dbReference>
<comment type="caution">
    <text evidence="1">The sequence shown here is derived from an EMBL/GenBank/DDBJ whole genome shotgun (WGS) entry which is preliminary data.</text>
</comment>
<dbReference type="PROSITE" id="PS51257">
    <property type="entry name" value="PROKAR_LIPOPROTEIN"/>
    <property type="match status" value="1"/>
</dbReference>
<gene>
    <name evidence="1" type="ORF">ACFP85_12175</name>
</gene>
<keyword evidence="2" id="KW-1185">Reference proteome</keyword>
<dbReference type="RefSeq" id="WP_131258794.1">
    <property type="nucleotide sequence ID" value="NZ_JBHSUS010000001.1"/>
</dbReference>
<accession>A0ABW1XL91</accession>
<reference evidence="2" key="1">
    <citation type="journal article" date="2019" name="Int. J. Syst. Evol. Microbiol.">
        <title>The Global Catalogue of Microorganisms (GCM) 10K type strain sequencing project: providing services to taxonomists for standard genome sequencing and annotation.</title>
        <authorList>
            <consortium name="The Broad Institute Genomics Platform"/>
            <consortium name="The Broad Institute Genome Sequencing Center for Infectious Disease"/>
            <person name="Wu L."/>
            <person name="Ma J."/>
        </authorList>
    </citation>
    <scope>NUCLEOTIDE SEQUENCE [LARGE SCALE GENOMIC DNA]</scope>
    <source>
        <strain evidence="2">CGMCC 1.16031</strain>
    </source>
</reference>
<protein>
    <submittedName>
        <fullName evidence="1">L,D-transpeptidase</fullName>
    </submittedName>
</protein>
<proteinExistence type="predicted"/>
<organism evidence="1 2">
    <name type="scientific">Pseudobowmanella zhangzhouensis</name>
    <dbReference type="NCBI Taxonomy" id="1537679"/>
    <lineage>
        <taxon>Bacteria</taxon>
        <taxon>Pseudomonadati</taxon>
        <taxon>Pseudomonadota</taxon>
        <taxon>Gammaproteobacteria</taxon>
        <taxon>Alteromonadales</taxon>
        <taxon>Alteromonadaceae</taxon>
    </lineage>
</organism>
<evidence type="ECO:0000313" key="2">
    <source>
        <dbReference type="Proteomes" id="UP001596364"/>
    </source>
</evidence>
<dbReference type="Proteomes" id="UP001596364">
    <property type="component" value="Unassembled WGS sequence"/>
</dbReference>